<evidence type="ECO:0000259" key="1">
    <source>
        <dbReference type="Pfam" id="PF00535"/>
    </source>
</evidence>
<keyword evidence="3" id="KW-1185">Reference proteome</keyword>
<keyword evidence="2" id="KW-0328">Glycosyltransferase</keyword>
<dbReference type="PANTHER" id="PTHR43685:SF2">
    <property type="entry name" value="GLYCOSYLTRANSFERASE 2-LIKE DOMAIN-CONTAINING PROTEIN"/>
    <property type="match status" value="1"/>
</dbReference>
<feature type="domain" description="Glycosyltransferase 2-like" evidence="1">
    <location>
        <begin position="12"/>
        <end position="109"/>
    </location>
</feature>
<name>A0A5C6C0E0_9BACT</name>
<comment type="caution">
    <text evidence="2">The sequence shown here is derived from an EMBL/GenBank/DDBJ whole genome shotgun (WGS) entry which is preliminary data.</text>
</comment>
<dbReference type="Gene3D" id="3.90.550.10">
    <property type="entry name" value="Spore Coat Polysaccharide Biosynthesis Protein SpsA, Chain A"/>
    <property type="match status" value="1"/>
</dbReference>
<sequence>MTMQKPTAPKISIVTPSYNQGAFLEETICSVLDQQYASLEYIVIDGGSTDQSVEIIKRYEKYLKYWVSEPDSGQTQAINKGFQHASGDVYAYLNSDDQYRQGALQLVAEDYLAASDRRRFWKAYVVEMFNSEGLVDTVYPNPDCELATWLSTSFGLLQPGVFWTRAMYEEAGGFDESLHYVFDRDFFMRLLRAGYRYTISRDFVAARYRIHEHAKTQRDNTEYRQEYDDCDRAFIESYAIGERKSLNDQIRKCKALGALADSDRTGIGRRARLENLFRAILSHPPVIGSRQFWRIVRYLPYPEHQAYSEHQA</sequence>
<reference evidence="2 3" key="1">
    <citation type="submission" date="2019-02" db="EMBL/GenBank/DDBJ databases">
        <title>Deep-cultivation of Planctomycetes and their phenomic and genomic characterization uncovers novel biology.</title>
        <authorList>
            <person name="Wiegand S."/>
            <person name="Jogler M."/>
            <person name="Boedeker C."/>
            <person name="Pinto D."/>
            <person name="Vollmers J."/>
            <person name="Rivas-Marin E."/>
            <person name="Kohn T."/>
            <person name="Peeters S.H."/>
            <person name="Heuer A."/>
            <person name="Rast P."/>
            <person name="Oberbeckmann S."/>
            <person name="Bunk B."/>
            <person name="Jeske O."/>
            <person name="Meyerdierks A."/>
            <person name="Storesund J.E."/>
            <person name="Kallscheuer N."/>
            <person name="Luecker S."/>
            <person name="Lage O.M."/>
            <person name="Pohl T."/>
            <person name="Merkel B.J."/>
            <person name="Hornburger P."/>
            <person name="Mueller R.-W."/>
            <person name="Bruemmer F."/>
            <person name="Labrenz M."/>
            <person name="Spormann A.M."/>
            <person name="Op Den Camp H."/>
            <person name="Overmann J."/>
            <person name="Amann R."/>
            <person name="Jetten M.S.M."/>
            <person name="Mascher T."/>
            <person name="Medema M.H."/>
            <person name="Devos D.P."/>
            <person name="Kaster A.-K."/>
            <person name="Ovreas L."/>
            <person name="Rohde M."/>
            <person name="Galperin M.Y."/>
            <person name="Jogler C."/>
        </authorList>
    </citation>
    <scope>NUCLEOTIDE SEQUENCE [LARGE SCALE GENOMIC DNA]</scope>
    <source>
        <strain evidence="2 3">Pla52o</strain>
    </source>
</reference>
<evidence type="ECO:0000313" key="3">
    <source>
        <dbReference type="Proteomes" id="UP000316304"/>
    </source>
</evidence>
<dbReference type="CDD" id="cd06433">
    <property type="entry name" value="GT_2_WfgS_like"/>
    <property type="match status" value="1"/>
</dbReference>
<dbReference type="EMBL" id="SJPT01000015">
    <property type="protein sequence ID" value="TWU17111.1"/>
    <property type="molecule type" value="Genomic_DNA"/>
</dbReference>
<dbReference type="EC" id="2.4.-.-" evidence="2"/>
<gene>
    <name evidence="2" type="primary">tuaG</name>
    <name evidence="2" type="ORF">Pla52o_54490</name>
</gene>
<dbReference type="GO" id="GO:0016757">
    <property type="term" value="F:glycosyltransferase activity"/>
    <property type="evidence" value="ECO:0007669"/>
    <property type="project" value="UniProtKB-KW"/>
</dbReference>
<evidence type="ECO:0000313" key="2">
    <source>
        <dbReference type="EMBL" id="TWU17111.1"/>
    </source>
</evidence>
<organism evidence="2 3">
    <name type="scientific">Novipirellula galeiformis</name>
    <dbReference type="NCBI Taxonomy" id="2528004"/>
    <lineage>
        <taxon>Bacteria</taxon>
        <taxon>Pseudomonadati</taxon>
        <taxon>Planctomycetota</taxon>
        <taxon>Planctomycetia</taxon>
        <taxon>Pirellulales</taxon>
        <taxon>Pirellulaceae</taxon>
        <taxon>Novipirellula</taxon>
    </lineage>
</organism>
<protein>
    <submittedName>
        <fullName evidence="2">Putative teichuronic acid biosynthesis glycosyltransferase TuaG</fullName>
        <ecNumber evidence="2">2.4.-.-</ecNumber>
    </submittedName>
</protein>
<dbReference type="Proteomes" id="UP000316304">
    <property type="component" value="Unassembled WGS sequence"/>
</dbReference>
<dbReference type="Pfam" id="PF00535">
    <property type="entry name" value="Glycos_transf_2"/>
    <property type="match status" value="1"/>
</dbReference>
<accession>A0A5C6C0E0</accession>
<keyword evidence="2" id="KW-0808">Transferase</keyword>
<dbReference type="InterPro" id="IPR001173">
    <property type="entry name" value="Glyco_trans_2-like"/>
</dbReference>
<proteinExistence type="predicted"/>
<dbReference type="PANTHER" id="PTHR43685">
    <property type="entry name" value="GLYCOSYLTRANSFERASE"/>
    <property type="match status" value="1"/>
</dbReference>
<dbReference type="RefSeq" id="WP_197169507.1">
    <property type="nucleotide sequence ID" value="NZ_SJPT01000015.1"/>
</dbReference>
<dbReference type="InterPro" id="IPR029044">
    <property type="entry name" value="Nucleotide-diphossugar_trans"/>
</dbReference>
<dbReference type="AlphaFoldDB" id="A0A5C6C0E0"/>
<dbReference type="SUPFAM" id="SSF53448">
    <property type="entry name" value="Nucleotide-diphospho-sugar transferases"/>
    <property type="match status" value="1"/>
</dbReference>
<dbReference type="InterPro" id="IPR050834">
    <property type="entry name" value="Glycosyltransf_2"/>
</dbReference>